<sequence length="140" mass="15092">MGPSGEAIVVRGRLNNDPSKFRGGGGGGDGISSSGARTPLSLAQEGEAVQSRDKVDMLGVMLMRIMSLLDGKGLEVLYKIQDLLLLLVVARHTARLTLEYNNTLPQFYHTIAPGKSVILLLRLLTRVLSIFLNGTNEKTS</sequence>
<feature type="region of interest" description="Disordered" evidence="1">
    <location>
        <begin position="15"/>
        <end position="37"/>
    </location>
</feature>
<organism evidence="2 3">
    <name type="scientific">Portunus trituberculatus</name>
    <name type="common">Swimming crab</name>
    <name type="synonym">Neptunus trituberculatus</name>
    <dbReference type="NCBI Taxonomy" id="210409"/>
    <lineage>
        <taxon>Eukaryota</taxon>
        <taxon>Metazoa</taxon>
        <taxon>Ecdysozoa</taxon>
        <taxon>Arthropoda</taxon>
        <taxon>Crustacea</taxon>
        <taxon>Multicrustacea</taxon>
        <taxon>Malacostraca</taxon>
        <taxon>Eumalacostraca</taxon>
        <taxon>Eucarida</taxon>
        <taxon>Decapoda</taxon>
        <taxon>Pleocyemata</taxon>
        <taxon>Brachyura</taxon>
        <taxon>Eubrachyura</taxon>
        <taxon>Portunoidea</taxon>
        <taxon>Portunidae</taxon>
        <taxon>Portuninae</taxon>
        <taxon>Portunus</taxon>
    </lineage>
</organism>
<gene>
    <name evidence="2" type="ORF">E2C01_041999</name>
</gene>
<name>A0A5B7FLC6_PORTR</name>
<evidence type="ECO:0000313" key="3">
    <source>
        <dbReference type="Proteomes" id="UP000324222"/>
    </source>
</evidence>
<dbReference type="AlphaFoldDB" id="A0A5B7FLC6"/>
<accession>A0A5B7FLC6</accession>
<dbReference type="Proteomes" id="UP000324222">
    <property type="component" value="Unassembled WGS sequence"/>
</dbReference>
<keyword evidence="3" id="KW-1185">Reference proteome</keyword>
<dbReference type="EMBL" id="VSRR010008172">
    <property type="protein sequence ID" value="MPC48231.1"/>
    <property type="molecule type" value="Genomic_DNA"/>
</dbReference>
<comment type="caution">
    <text evidence="2">The sequence shown here is derived from an EMBL/GenBank/DDBJ whole genome shotgun (WGS) entry which is preliminary data.</text>
</comment>
<evidence type="ECO:0000256" key="1">
    <source>
        <dbReference type="SAM" id="MobiDB-lite"/>
    </source>
</evidence>
<proteinExistence type="predicted"/>
<evidence type="ECO:0000313" key="2">
    <source>
        <dbReference type="EMBL" id="MPC48231.1"/>
    </source>
</evidence>
<reference evidence="2 3" key="1">
    <citation type="submission" date="2019-05" db="EMBL/GenBank/DDBJ databases">
        <title>Another draft genome of Portunus trituberculatus and its Hox gene families provides insights of decapod evolution.</title>
        <authorList>
            <person name="Jeong J.-H."/>
            <person name="Song I."/>
            <person name="Kim S."/>
            <person name="Choi T."/>
            <person name="Kim D."/>
            <person name="Ryu S."/>
            <person name="Kim W."/>
        </authorList>
    </citation>
    <scope>NUCLEOTIDE SEQUENCE [LARGE SCALE GENOMIC DNA]</scope>
    <source>
        <tissue evidence="2">Muscle</tissue>
    </source>
</reference>
<protein>
    <submittedName>
        <fullName evidence="2">Uncharacterized protein</fullName>
    </submittedName>
</protein>